<keyword evidence="2 6" id="KW-0812">Transmembrane</keyword>
<feature type="transmembrane region" description="Helical" evidence="6">
    <location>
        <begin position="119"/>
        <end position="138"/>
    </location>
</feature>
<reference evidence="8 9" key="1">
    <citation type="journal article" date="2023" name="G3 (Bethesda)">
        <title>A chromosome-level genome assembly of Zasmidium syzygii isolated from banana leaves.</title>
        <authorList>
            <person name="van Westerhoven A.C."/>
            <person name="Mehrabi R."/>
            <person name="Talebi R."/>
            <person name="Steentjes M.B.F."/>
            <person name="Corcolon B."/>
            <person name="Chong P.A."/>
            <person name="Kema G.H.J."/>
            <person name="Seidl M.F."/>
        </authorList>
    </citation>
    <scope>NUCLEOTIDE SEQUENCE [LARGE SCALE GENOMIC DNA]</scope>
    <source>
        <strain evidence="8 9">P124</strain>
    </source>
</reference>
<protein>
    <recommendedName>
        <fullName evidence="7">Major facilitator superfamily (MFS) profile domain-containing protein</fullName>
    </recommendedName>
</protein>
<dbReference type="EMBL" id="JAXOVC010000006">
    <property type="protein sequence ID" value="KAK4500134.1"/>
    <property type="molecule type" value="Genomic_DNA"/>
</dbReference>
<feature type="region of interest" description="Disordered" evidence="5">
    <location>
        <begin position="1"/>
        <end position="109"/>
    </location>
</feature>
<dbReference type="Gene3D" id="1.20.1720.10">
    <property type="entry name" value="Multidrug resistance protein D"/>
    <property type="match status" value="1"/>
</dbReference>
<feature type="transmembrane region" description="Helical" evidence="6">
    <location>
        <begin position="188"/>
        <end position="207"/>
    </location>
</feature>
<dbReference type="PANTHER" id="PTHR23501:SF201">
    <property type="entry name" value="MFS AFLATOXIN EFFLUX PUMP"/>
    <property type="match status" value="1"/>
</dbReference>
<comment type="caution">
    <text evidence="8">The sequence shown here is derived from an EMBL/GenBank/DDBJ whole genome shotgun (WGS) entry which is preliminary data.</text>
</comment>
<keyword evidence="4 6" id="KW-0472">Membrane</keyword>
<feature type="compositionally biased region" description="Basic and acidic residues" evidence="5">
    <location>
        <begin position="69"/>
        <end position="78"/>
    </location>
</feature>
<evidence type="ECO:0000259" key="7">
    <source>
        <dbReference type="PROSITE" id="PS50850"/>
    </source>
</evidence>
<dbReference type="InterPro" id="IPR011701">
    <property type="entry name" value="MFS"/>
</dbReference>
<feature type="transmembrane region" description="Helical" evidence="6">
    <location>
        <begin position="219"/>
        <end position="239"/>
    </location>
</feature>
<feature type="region of interest" description="Disordered" evidence="5">
    <location>
        <begin position="614"/>
        <end position="634"/>
    </location>
</feature>
<feature type="transmembrane region" description="Helical" evidence="6">
    <location>
        <begin position="245"/>
        <end position="265"/>
    </location>
</feature>
<dbReference type="SUPFAM" id="SSF103473">
    <property type="entry name" value="MFS general substrate transporter"/>
    <property type="match status" value="1"/>
</dbReference>
<feature type="transmembrane region" description="Helical" evidence="6">
    <location>
        <begin position="583"/>
        <end position="605"/>
    </location>
</feature>
<dbReference type="PROSITE" id="PS50850">
    <property type="entry name" value="MFS"/>
    <property type="match status" value="1"/>
</dbReference>
<comment type="subcellular location">
    <subcellularLocation>
        <location evidence="1">Membrane</location>
        <topology evidence="1">Multi-pass membrane protein</topology>
    </subcellularLocation>
</comment>
<feature type="transmembrane region" description="Helical" evidence="6">
    <location>
        <begin position="319"/>
        <end position="337"/>
    </location>
</feature>
<organism evidence="8 9">
    <name type="scientific">Zasmidium cellare</name>
    <name type="common">Wine cellar mold</name>
    <name type="synonym">Racodium cellare</name>
    <dbReference type="NCBI Taxonomy" id="395010"/>
    <lineage>
        <taxon>Eukaryota</taxon>
        <taxon>Fungi</taxon>
        <taxon>Dikarya</taxon>
        <taxon>Ascomycota</taxon>
        <taxon>Pezizomycotina</taxon>
        <taxon>Dothideomycetes</taxon>
        <taxon>Dothideomycetidae</taxon>
        <taxon>Mycosphaerellales</taxon>
        <taxon>Mycosphaerellaceae</taxon>
        <taxon>Zasmidium</taxon>
    </lineage>
</organism>
<name>A0ABR0EF46_ZASCE</name>
<dbReference type="Gene3D" id="1.20.1250.20">
    <property type="entry name" value="MFS general substrate transporter like domains"/>
    <property type="match status" value="1"/>
</dbReference>
<sequence>MAAEKAKHESQTLSPSDPRPSGGFDEAASGVRTSITTTITSEKARESTGNQSSPKDSTRNSTVPIIREPTPKQFEKSYNEPASPPPLSSSDGPPKPPGPPGGGGPPGMGFPKVEYPTGFKLYSTIFALYLAGFLTALDRTIMVNAIPTITAKFDSIQDIGWYGSAYLFTFCCFQLLFGKIYTFYNAKWVFMIAVVIFLVGSAICGAASSSIVLIVGRAIAGLGSSGIFGGSVIITFFTVPLHMRPIYSGIVGVVFAIASIVGPLIGGALTQHASWRWCFFINLPVGAVTLAITFITLHLPPAKKAGTKPLDQIKQMDPLGNLCLMPAVICLLLALEWGGSTYAWSNGRVIALLVLAVVLGLAFIAIQIWLQDNATVPPRLFKQRSMAASFFYTLGVTGSMMTLTYYLPVWFQAIKAASPTRSGVMMLPMVVPSGVAGLLSGFAISKLVGYYTPFMLVCAAFMSIGAGLLTTFEPSTGQGEWIGYQFIWGFGAGLGIQSGGLVAQTVLSRMDAPAGISLNFFAQSLSGSIFLAIDQTIFMNSLHSNLDSIAGINVDDLDATGASVRSQVSEGDLPTVLGAYNDAVTNTFIVATACGCLAFVAACVVEWRDVRKEKDQVAGGPGGKPGMGGGKPAA</sequence>
<evidence type="ECO:0000256" key="2">
    <source>
        <dbReference type="ARBA" id="ARBA00022692"/>
    </source>
</evidence>
<dbReference type="PANTHER" id="PTHR23501">
    <property type="entry name" value="MAJOR FACILITATOR SUPERFAMILY"/>
    <property type="match status" value="1"/>
</dbReference>
<feature type="transmembrane region" description="Helical" evidence="6">
    <location>
        <begin position="481"/>
        <end position="503"/>
    </location>
</feature>
<feature type="transmembrane region" description="Helical" evidence="6">
    <location>
        <begin position="423"/>
        <end position="444"/>
    </location>
</feature>
<evidence type="ECO:0000313" key="9">
    <source>
        <dbReference type="Proteomes" id="UP001305779"/>
    </source>
</evidence>
<feature type="domain" description="Major facilitator superfamily (MFS) profile" evidence="7">
    <location>
        <begin position="124"/>
        <end position="610"/>
    </location>
</feature>
<proteinExistence type="predicted"/>
<feature type="transmembrane region" description="Helical" evidence="6">
    <location>
        <begin position="159"/>
        <end position="182"/>
    </location>
</feature>
<dbReference type="CDD" id="cd17502">
    <property type="entry name" value="MFS_Azr1_MDR_like"/>
    <property type="match status" value="1"/>
</dbReference>
<feature type="compositionally biased region" description="Pro residues" evidence="5">
    <location>
        <begin position="82"/>
        <end position="103"/>
    </location>
</feature>
<feature type="transmembrane region" description="Helical" evidence="6">
    <location>
        <begin position="349"/>
        <end position="370"/>
    </location>
</feature>
<evidence type="ECO:0000256" key="5">
    <source>
        <dbReference type="SAM" id="MobiDB-lite"/>
    </source>
</evidence>
<evidence type="ECO:0000256" key="3">
    <source>
        <dbReference type="ARBA" id="ARBA00022989"/>
    </source>
</evidence>
<feature type="compositionally biased region" description="Gly residues" evidence="5">
    <location>
        <begin position="619"/>
        <end position="634"/>
    </location>
</feature>
<dbReference type="Pfam" id="PF07690">
    <property type="entry name" value="MFS_1"/>
    <property type="match status" value="1"/>
</dbReference>
<feature type="compositionally biased region" description="Polar residues" evidence="5">
    <location>
        <begin position="31"/>
        <end position="63"/>
    </location>
</feature>
<accession>A0ABR0EF46</accession>
<feature type="transmembrane region" description="Helical" evidence="6">
    <location>
        <begin position="277"/>
        <end position="299"/>
    </location>
</feature>
<evidence type="ECO:0000313" key="8">
    <source>
        <dbReference type="EMBL" id="KAK4500134.1"/>
    </source>
</evidence>
<keyword evidence="9" id="KW-1185">Reference proteome</keyword>
<keyword evidence="3 6" id="KW-1133">Transmembrane helix</keyword>
<feature type="transmembrane region" description="Helical" evidence="6">
    <location>
        <begin position="450"/>
        <end position="469"/>
    </location>
</feature>
<feature type="transmembrane region" description="Helical" evidence="6">
    <location>
        <begin position="390"/>
        <end position="411"/>
    </location>
</feature>
<evidence type="ECO:0000256" key="4">
    <source>
        <dbReference type="ARBA" id="ARBA00023136"/>
    </source>
</evidence>
<gene>
    <name evidence="8" type="ORF">PRZ48_008320</name>
</gene>
<dbReference type="InterPro" id="IPR020846">
    <property type="entry name" value="MFS_dom"/>
</dbReference>
<evidence type="ECO:0000256" key="6">
    <source>
        <dbReference type="SAM" id="Phobius"/>
    </source>
</evidence>
<dbReference type="InterPro" id="IPR036259">
    <property type="entry name" value="MFS_trans_sf"/>
</dbReference>
<feature type="compositionally biased region" description="Basic and acidic residues" evidence="5">
    <location>
        <begin position="1"/>
        <end position="10"/>
    </location>
</feature>
<dbReference type="Proteomes" id="UP001305779">
    <property type="component" value="Unassembled WGS sequence"/>
</dbReference>
<evidence type="ECO:0000256" key="1">
    <source>
        <dbReference type="ARBA" id="ARBA00004141"/>
    </source>
</evidence>